<proteinExistence type="predicted"/>
<dbReference type="Pfam" id="PF06953">
    <property type="entry name" value="ArsD"/>
    <property type="match status" value="1"/>
</dbReference>
<dbReference type="EMBL" id="JAWDKA010000003">
    <property type="protein sequence ID" value="MDV0441573.1"/>
    <property type="molecule type" value="Genomic_DNA"/>
</dbReference>
<organism evidence="1 2">
    <name type="scientific">Methanorbis furvi</name>
    <dbReference type="NCBI Taxonomy" id="3028299"/>
    <lineage>
        <taxon>Archaea</taxon>
        <taxon>Methanobacteriati</taxon>
        <taxon>Methanobacteriota</taxon>
        <taxon>Stenosarchaea group</taxon>
        <taxon>Methanomicrobia</taxon>
        <taxon>Methanomicrobiales</taxon>
        <taxon>Methanocorpusculaceae</taxon>
        <taxon>Methanorbis</taxon>
    </lineage>
</organism>
<dbReference type="AlphaFoldDB" id="A0AAE4SAE2"/>
<dbReference type="RefSeq" id="WP_338093971.1">
    <property type="nucleotide sequence ID" value="NZ_JAWDKA010000003.1"/>
</dbReference>
<evidence type="ECO:0000313" key="2">
    <source>
        <dbReference type="Proteomes" id="UP001273136"/>
    </source>
</evidence>
<accession>A0AAE4SAE2</accession>
<dbReference type="InterPro" id="IPR010712">
    <property type="entry name" value="Arsenical-R_ArsD"/>
</dbReference>
<dbReference type="InterPro" id="IPR021219">
    <property type="entry name" value="DUF2703"/>
</dbReference>
<evidence type="ECO:0008006" key="3">
    <source>
        <dbReference type="Google" id="ProtNLM"/>
    </source>
</evidence>
<dbReference type="Pfam" id="PF10865">
    <property type="entry name" value="DUF2703"/>
    <property type="match status" value="1"/>
</dbReference>
<dbReference type="Proteomes" id="UP001273136">
    <property type="component" value="Unassembled WGS sequence"/>
</dbReference>
<evidence type="ECO:0000313" key="1">
    <source>
        <dbReference type="EMBL" id="MDV0441573.1"/>
    </source>
</evidence>
<reference evidence="1" key="1">
    <citation type="submission" date="2023-06" db="EMBL/GenBank/DDBJ databases">
        <title>Genome sequence of Methancorpusculaceae sp. Ag1.</title>
        <authorList>
            <person name="Protasov E."/>
            <person name="Platt K."/>
            <person name="Poehlein A."/>
            <person name="Daniel R."/>
            <person name="Brune A."/>
        </authorList>
    </citation>
    <scope>NUCLEOTIDE SEQUENCE</scope>
    <source>
        <strain evidence="1">Ag1</strain>
    </source>
</reference>
<protein>
    <recommendedName>
        <fullName evidence="3">DUF2703 domain-containing protein</fullName>
    </recommendedName>
</protein>
<dbReference type="GO" id="GO:0045892">
    <property type="term" value="P:negative regulation of DNA-templated transcription"/>
    <property type="evidence" value="ECO:0007669"/>
    <property type="project" value="InterPro"/>
</dbReference>
<gene>
    <name evidence="1" type="ORF">McpAg1_07730</name>
</gene>
<dbReference type="GO" id="GO:0003677">
    <property type="term" value="F:DNA binding"/>
    <property type="evidence" value="ECO:0007669"/>
    <property type="project" value="InterPro"/>
</dbReference>
<comment type="caution">
    <text evidence="1">The sequence shown here is derived from an EMBL/GenBank/DDBJ whole genome shotgun (WGS) entry which is preliminary data.</text>
</comment>
<name>A0AAE4SAE2_9EURY</name>
<dbReference type="GO" id="GO:0046685">
    <property type="term" value="P:response to arsenic-containing substance"/>
    <property type="evidence" value="ECO:0007669"/>
    <property type="project" value="InterPro"/>
</dbReference>
<keyword evidence="2" id="KW-1185">Reference proteome</keyword>
<sequence>MVKQLIIDFLYLDLNTCDRCMDTNSALDEALAELSGVLNTLGYQVSVNAVNIATREQARQYHFLSSPTIRVNGLDIFGVVTENSCCSCGEICSDTVDCRTFTYEGMTYDQPPKAMIIDCILRALYGTTPHPKAPYTLPENLERFFVGKNAKTSSTKKDLPNKTIQIFASPACCSTDCCCSGTDSEERRISATLGTLLRHGIIIERCNFNSIPVSGKEPFTPPVTVLDGSVVLSGRYPTDAEIVQWLGLPADLLEKLKKGGCC</sequence>
<dbReference type="Gene3D" id="3.40.30.10">
    <property type="entry name" value="Glutaredoxin"/>
    <property type="match status" value="1"/>
</dbReference>